<reference evidence="1 2" key="1">
    <citation type="journal article" date="2009" name="Infect. Immun.">
        <title>Comparative genomics reveal extensive transposon-mediated genomic plasticity and diversity among potential effector proteins within the genus Coxiella.</title>
        <authorList>
            <person name="Beare P.A."/>
            <person name="Unsworth N."/>
            <person name="Andoh M."/>
            <person name="Voth D.E."/>
            <person name="Omsland A."/>
            <person name="Gilk S.D."/>
            <person name="Williams K.P."/>
            <person name="Sobral B.W."/>
            <person name="Kupko J.J.III."/>
            <person name="Porcella S.F."/>
            <person name="Samuel J.E."/>
            <person name="Heinzen R.A."/>
        </authorList>
    </citation>
    <scope>NUCLEOTIDE SEQUENCE [LARGE SCALE GENOMIC DNA]</scope>
    <source>
        <strain evidence="1 2">Dugway 5J108-111</strain>
    </source>
</reference>
<dbReference type="KEGG" id="cbd:CBUD_1903"/>
<dbReference type="AlphaFoldDB" id="A9KEK6"/>
<proteinExistence type="predicted"/>
<evidence type="ECO:0000313" key="1">
    <source>
        <dbReference type="EMBL" id="ABS76608.2"/>
    </source>
</evidence>
<dbReference type="Proteomes" id="UP000008555">
    <property type="component" value="Chromosome"/>
</dbReference>
<accession>A9KEK6</accession>
<gene>
    <name evidence="1" type="ordered locus">CBUD_1903</name>
</gene>
<evidence type="ECO:0000313" key="2">
    <source>
        <dbReference type="Proteomes" id="UP000008555"/>
    </source>
</evidence>
<dbReference type="EMBL" id="CP000733">
    <property type="protein sequence ID" value="ABS76608.2"/>
    <property type="molecule type" value="Genomic_DNA"/>
</dbReference>
<dbReference type="SUPFAM" id="SSF55729">
    <property type="entry name" value="Acyl-CoA N-acyltransferases (Nat)"/>
    <property type="match status" value="1"/>
</dbReference>
<sequence>MAKIILTKIQEKSHSFTIIFIAMEKATHPITVFTPKDADRFLEEHREKTGSIEAILLKNDLSLFVTNLKAGRVILSNGSVSILATLNKTKCENTHICSPYNAYITYAKAYADHFNSLWAKLLIITFTKMFGKLFQWTKIDKIIQLNNTISTINLHSTDLSALIPDIVLKLKKRYPKYTIMVPRLNQIMDSTLFTALKNGGFVLIPTKMVHIYDPEDNYLSKRNVKADLSLLKKRPYQIVYHDELSSEDIKRIRELYEMLFIKKHSRYAPDLTIHYFQQCYQHRWFEFIALRNQSGIIDAFISYARMNGGMICGPLGYDTTKPREMGLLRMIISLSLDRAKKTGSIYNLGSGNEKFKLMRGSHREIEYNAIYYQHLPFYRQLPWKIIAWFSNRFLVKLFKKHLI</sequence>
<name>A9KEK6_COXBN</name>
<dbReference type="InterPro" id="IPR016181">
    <property type="entry name" value="Acyl_CoA_acyltransferase"/>
</dbReference>
<dbReference type="RefSeq" id="WP_011997313.1">
    <property type="nucleotide sequence ID" value="NC_009727.1"/>
</dbReference>
<dbReference type="HOGENOM" id="CLU_050503_0_0_6"/>
<protein>
    <submittedName>
        <fullName evidence="1">Hypothetical membrane associated protein</fullName>
    </submittedName>
</protein>
<organism evidence="1 2">
    <name type="scientific">Coxiella burnetii (strain Dugway 5J108-111)</name>
    <dbReference type="NCBI Taxonomy" id="434922"/>
    <lineage>
        <taxon>Bacteria</taxon>
        <taxon>Pseudomonadati</taxon>
        <taxon>Pseudomonadota</taxon>
        <taxon>Gammaproteobacteria</taxon>
        <taxon>Legionellales</taxon>
        <taxon>Coxiellaceae</taxon>
        <taxon>Coxiella</taxon>
    </lineage>
</organism>